<reference evidence="1" key="1">
    <citation type="submission" date="2022-05" db="EMBL/GenBank/DDBJ databases">
        <title>Novel Pseudomonas spp. Isolated from a Rainbow Trout Aquaculture Facility.</title>
        <authorList>
            <person name="Testerman T."/>
            <person name="Graf J."/>
        </authorList>
    </citation>
    <scope>NUCLEOTIDE SEQUENCE</scope>
    <source>
        <strain evidence="1">ID386</strain>
    </source>
</reference>
<evidence type="ECO:0000313" key="1">
    <source>
        <dbReference type="EMBL" id="MDD1124427.1"/>
    </source>
</evidence>
<dbReference type="Proteomes" id="UP001150531">
    <property type="component" value="Unassembled WGS sequence"/>
</dbReference>
<gene>
    <name evidence="1" type="ORF">M5G18_07485</name>
</gene>
<dbReference type="EMBL" id="JAMDGS010000005">
    <property type="protein sequence ID" value="MDD1124427.1"/>
    <property type="molecule type" value="Genomic_DNA"/>
</dbReference>
<name>A0ABT5PLQ8_9PSED</name>
<dbReference type="RefSeq" id="WP_273897371.1">
    <property type="nucleotide sequence ID" value="NZ_JAMDGS010000005.1"/>
</dbReference>
<keyword evidence="2" id="KW-1185">Reference proteome</keyword>
<sequence length="152" mass="17166">MKFWSVCIQSLGQDEHGAAVVDLLQKVQESPTISETPDSYNDPDGKTVFYKFVKSGLEFGFRSGKLNHIHFFVQPHEGYSAYSADVLDRVAQTWVVQDVVSELGPADKGGPAKVDMLIGQIQQWCKYEQPTHDLRMEFSEDGRLWKVTLISL</sequence>
<organism evidence="1 2">
    <name type="scientific">Pseudomonas aphyarum</name>
    <dbReference type="NCBI Taxonomy" id="2942629"/>
    <lineage>
        <taxon>Bacteria</taxon>
        <taxon>Pseudomonadati</taxon>
        <taxon>Pseudomonadota</taxon>
        <taxon>Gammaproteobacteria</taxon>
        <taxon>Pseudomonadales</taxon>
        <taxon>Pseudomonadaceae</taxon>
        <taxon>Pseudomonas</taxon>
    </lineage>
</organism>
<evidence type="ECO:0000313" key="2">
    <source>
        <dbReference type="Proteomes" id="UP001150531"/>
    </source>
</evidence>
<comment type="caution">
    <text evidence="1">The sequence shown here is derived from an EMBL/GenBank/DDBJ whole genome shotgun (WGS) entry which is preliminary data.</text>
</comment>
<proteinExistence type="predicted"/>
<protein>
    <submittedName>
        <fullName evidence="1">Uncharacterized protein</fullName>
    </submittedName>
</protein>
<accession>A0ABT5PLQ8</accession>